<dbReference type="RefSeq" id="WP_197006736.1">
    <property type="nucleotide sequence ID" value="NZ_BONS01000006.1"/>
</dbReference>
<accession>A0A8J7KZ45</accession>
<keyword evidence="1" id="KW-1133">Transmembrane helix</keyword>
<reference evidence="2" key="1">
    <citation type="submission" date="2020-11" db="EMBL/GenBank/DDBJ databases">
        <title>Sequencing the genomes of 1000 actinobacteria strains.</title>
        <authorList>
            <person name="Klenk H.-P."/>
        </authorList>
    </citation>
    <scope>NUCLEOTIDE SEQUENCE</scope>
    <source>
        <strain evidence="2">DSM 45356</strain>
    </source>
</reference>
<proteinExistence type="predicted"/>
<comment type="caution">
    <text evidence="2">The sequence shown here is derived from an EMBL/GenBank/DDBJ whole genome shotgun (WGS) entry which is preliminary data.</text>
</comment>
<evidence type="ECO:0000313" key="2">
    <source>
        <dbReference type="EMBL" id="MBG6140162.1"/>
    </source>
</evidence>
<sequence>MKPHRLDSVSLVFGVLFLALTGWWVLGQVAHVSGSTLAWTGAAGLVGIGVLGIATSIIGNRTRPEDRPDEPVDI</sequence>
<evidence type="ECO:0000313" key="3">
    <source>
        <dbReference type="Proteomes" id="UP000622552"/>
    </source>
</evidence>
<gene>
    <name evidence="2" type="ORF">IW245_006356</name>
</gene>
<protein>
    <submittedName>
        <fullName evidence="2">Uncharacterized protein</fullName>
    </submittedName>
</protein>
<feature type="transmembrane region" description="Helical" evidence="1">
    <location>
        <begin position="37"/>
        <end position="58"/>
    </location>
</feature>
<keyword evidence="3" id="KW-1185">Reference proteome</keyword>
<evidence type="ECO:0000256" key="1">
    <source>
        <dbReference type="SAM" id="Phobius"/>
    </source>
</evidence>
<name>A0A8J7KZ45_9ACTN</name>
<dbReference type="EMBL" id="JADOUF010000001">
    <property type="protein sequence ID" value="MBG6140162.1"/>
    <property type="molecule type" value="Genomic_DNA"/>
</dbReference>
<keyword evidence="1" id="KW-0472">Membrane</keyword>
<dbReference type="Proteomes" id="UP000622552">
    <property type="component" value="Unassembled WGS sequence"/>
</dbReference>
<organism evidence="2 3">
    <name type="scientific">Longispora fulva</name>
    <dbReference type="NCBI Taxonomy" id="619741"/>
    <lineage>
        <taxon>Bacteria</taxon>
        <taxon>Bacillati</taxon>
        <taxon>Actinomycetota</taxon>
        <taxon>Actinomycetes</taxon>
        <taxon>Micromonosporales</taxon>
        <taxon>Micromonosporaceae</taxon>
        <taxon>Longispora</taxon>
    </lineage>
</organism>
<dbReference type="AlphaFoldDB" id="A0A8J7KZ45"/>
<keyword evidence="1" id="KW-0812">Transmembrane</keyword>